<comment type="caution">
    <text evidence="3">The sequence shown here is derived from an EMBL/GenBank/DDBJ whole genome shotgun (WGS) entry which is preliminary data.</text>
</comment>
<name>A0AAN6FVH8_9PEZI</name>
<protein>
    <recommendedName>
        <fullName evidence="2">Rhodopsin domain-containing protein</fullName>
    </recommendedName>
</protein>
<dbReference type="EMBL" id="JASUXU010000014">
    <property type="protein sequence ID" value="KAK0323097.1"/>
    <property type="molecule type" value="Genomic_DNA"/>
</dbReference>
<dbReference type="Proteomes" id="UP001168146">
    <property type="component" value="Unassembled WGS sequence"/>
</dbReference>
<gene>
    <name evidence="3" type="ORF">LTR82_006028</name>
</gene>
<evidence type="ECO:0000256" key="1">
    <source>
        <dbReference type="SAM" id="Phobius"/>
    </source>
</evidence>
<dbReference type="Pfam" id="PF20684">
    <property type="entry name" value="Fung_rhodopsin"/>
    <property type="match status" value="1"/>
</dbReference>
<proteinExistence type="predicted"/>
<sequence length="122" mass="13657">MRLPPLSVLISWPTPDYVHPVTHGPALLIVNTIFIALVTVAVLGRVYSRLIVKQWFGVDDSLILLAYLFTIGMTVVVVLANEAYGWNLHEWDLKPSMIVEANKIAFVAKLMFTLAQLLHGYP</sequence>
<keyword evidence="1" id="KW-0472">Membrane</keyword>
<keyword evidence="1" id="KW-1133">Transmembrane helix</keyword>
<evidence type="ECO:0000313" key="3">
    <source>
        <dbReference type="EMBL" id="KAK0323097.1"/>
    </source>
</evidence>
<feature type="transmembrane region" description="Helical" evidence="1">
    <location>
        <begin position="64"/>
        <end position="84"/>
    </location>
</feature>
<keyword evidence="1" id="KW-0812">Transmembrane</keyword>
<reference evidence="3" key="1">
    <citation type="submission" date="2021-12" db="EMBL/GenBank/DDBJ databases">
        <title>Black yeast isolated from Biological Soil Crust.</title>
        <authorList>
            <person name="Kurbessoian T."/>
        </authorList>
    </citation>
    <scope>NUCLEOTIDE SEQUENCE</scope>
    <source>
        <strain evidence="3">CCFEE 5208</strain>
    </source>
</reference>
<evidence type="ECO:0000259" key="2">
    <source>
        <dbReference type="Pfam" id="PF20684"/>
    </source>
</evidence>
<dbReference type="InterPro" id="IPR049326">
    <property type="entry name" value="Rhodopsin_dom_fungi"/>
</dbReference>
<feature type="transmembrane region" description="Helical" evidence="1">
    <location>
        <begin position="20"/>
        <end position="43"/>
    </location>
</feature>
<accession>A0AAN6FVH8</accession>
<dbReference type="AlphaFoldDB" id="A0AAN6FVH8"/>
<evidence type="ECO:0000313" key="4">
    <source>
        <dbReference type="Proteomes" id="UP001168146"/>
    </source>
</evidence>
<organism evidence="3 4">
    <name type="scientific">Friedmanniomyces endolithicus</name>
    <dbReference type="NCBI Taxonomy" id="329885"/>
    <lineage>
        <taxon>Eukaryota</taxon>
        <taxon>Fungi</taxon>
        <taxon>Dikarya</taxon>
        <taxon>Ascomycota</taxon>
        <taxon>Pezizomycotina</taxon>
        <taxon>Dothideomycetes</taxon>
        <taxon>Dothideomycetidae</taxon>
        <taxon>Mycosphaerellales</taxon>
        <taxon>Teratosphaeriaceae</taxon>
        <taxon>Friedmanniomyces</taxon>
    </lineage>
</organism>
<feature type="domain" description="Rhodopsin" evidence="2">
    <location>
        <begin position="45"/>
        <end position="117"/>
    </location>
</feature>